<evidence type="ECO:0000313" key="2">
    <source>
        <dbReference type="Proteomes" id="UP000594569"/>
    </source>
</evidence>
<organism evidence="1 2">
    <name type="scientific">Streptococcus suis</name>
    <dbReference type="NCBI Taxonomy" id="1307"/>
    <lineage>
        <taxon>Bacteria</taxon>
        <taxon>Bacillati</taxon>
        <taxon>Bacillota</taxon>
        <taxon>Bacilli</taxon>
        <taxon>Lactobacillales</taxon>
        <taxon>Streptococcaceae</taxon>
        <taxon>Streptococcus</taxon>
    </lineage>
</organism>
<protein>
    <submittedName>
        <fullName evidence="1">Uncharacterized protein</fullName>
    </submittedName>
</protein>
<sequence length="96" mass="11013">MVKTLEQANRAESKRLKIPTSIRPYSIGYRVVSKNGNILSLKNGASVFSLPSEAKKSIQREFKKDNPDFDIEKNQVEEVAIINFEKLKKFLQEVDQ</sequence>
<evidence type="ECO:0000313" key="1">
    <source>
        <dbReference type="EMBL" id="QPO26996.1"/>
    </source>
</evidence>
<proteinExistence type="predicted"/>
<name>A0A7T1LAV6_STRSU</name>
<dbReference type="RefSeq" id="WP_174850343.1">
    <property type="nucleotide sequence ID" value="NZ_CP065430.1"/>
</dbReference>
<dbReference type="Proteomes" id="UP000594569">
    <property type="component" value="Chromosome"/>
</dbReference>
<gene>
    <name evidence="1" type="ORF">I5V48_02325</name>
</gene>
<reference evidence="1 2" key="1">
    <citation type="submission" date="2020-12" db="EMBL/GenBank/DDBJ databases">
        <title>Nonconservative transfer and diversity of a new family of integrative and conjugative elements associated with antibiotic resistance in zoonotic pathogen Streptococcus suis.</title>
        <authorList>
            <person name="Huang J."/>
        </authorList>
    </citation>
    <scope>NUCLEOTIDE SEQUENCE [LARGE SCALE GENOMIC DNA]</scope>
    <source>
        <strain evidence="1 2">YZDH1</strain>
    </source>
</reference>
<dbReference type="EMBL" id="CP065430">
    <property type="protein sequence ID" value="QPO26996.1"/>
    <property type="molecule type" value="Genomic_DNA"/>
</dbReference>
<accession>A0A7T1LAV6</accession>
<dbReference type="AlphaFoldDB" id="A0A7T1LAV6"/>